<feature type="region of interest" description="Disordered" evidence="1">
    <location>
        <begin position="121"/>
        <end position="176"/>
    </location>
</feature>
<sequence>MHSASSPFQGGYPHLGERVVRCRTHFRNARHFGSRPKQDIRTFANPPADPAIATTSKYTTLRISSNAEYPHRCERRGRPADHTHHRNAQRFESIPGRISTPWRTRRSMPHSLSKFSAHRVPTKAGYSHLSESPNRSRDRNHLEIHDASRLCKRRISTPRQAPRPPRRSHSPSKCTALRVHSRARYPHLSERLVRLGARTAPRHPQHAESLAGTGYYIETGAPFTSMVDIHLRKSTVFRVLPGIGCPQQGRRIRPRSTILIDEIHSVSRRLNTTGTPCARKTSQLAARRAPLR</sequence>
<evidence type="ECO:0000256" key="1">
    <source>
        <dbReference type="SAM" id="MobiDB-lite"/>
    </source>
</evidence>
<feature type="region of interest" description="Disordered" evidence="1">
    <location>
        <begin position="272"/>
        <end position="292"/>
    </location>
</feature>
<feature type="compositionally biased region" description="Basic and acidic residues" evidence="1">
    <location>
        <begin position="134"/>
        <end position="149"/>
    </location>
</feature>
<evidence type="ECO:0000313" key="3">
    <source>
        <dbReference type="Proteomes" id="UP000494261"/>
    </source>
</evidence>
<feature type="compositionally biased region" description="Polar residues" evidence="1">
    <location>
        <begin position="272"/>
        <end position="284"/>
    </location>
</feature>
<dbReference type="AlphaFoldDB" id="A0A6P2RQ58"/>
<proteinExistence type="predicted"/>
<dbReference type="EMBL" id="CABVQC010000061">
    <property type="protein sequence ID" value="VWC33600.1"/>
    <property type="molecule type" value="Genomic_DNA"/>
</dbReference>
<accession>A0A6P2RQ58</accession>
<reference evidence="2 3" key="1">
    <citation type="submission" date="2019-09" db="EMBL/GenBank/DDBJ databases">
        <authorList>
            <person name="Depoorter E."/>
        </authorList>
    </citation>
    <scope>NUCLEOTIDE SEQUENCE [LARGE SCALE GENOMIC DNA]</scope>
    <source>
        <strain evidence="2">LMG 13014</strain>
    </source>
</reference>
<organism evidence="2 3">
    <name type="scientific">Burkholderia aenigmatica</name>
    <dbReference type="NCBI Taxonomy" id="2015348"/>
    <lineage>
        <taxon>Bacteria</taxon>
        <taxon>Pseudomonadati</taxon>
        <taxon>Pseudomonadota</taxon>
        <taxon>Betaproteobacteria</taxon>
        <taxon>Burkholderiales</taxon>
        <taxon>Burkholderiaceae</taxon>
        <taxon>Burkholderia</taxon>
        <taxon>Burkholderia cepacia complex</taxon>
    </lineage>
</organism>
<feature type="region of interest" description="Disordered" evidence="1">
    <location>
        <begin position="73"/>
        <end position="93"/>
    </location>
</feature>
<dbReference type="Proteomes" id="UP000494261">
    <property type="component" value="Unassembled WGS sequence"/>
</dbReference>
<protein>
    <submittedName>
        <fullName evidence="2">Uncharacterized protein</fullName>
    </submittedName>
</protein>
<name>A0A6P2RQ58_9BURK</name>
<gene>
    <name evidence="2" type="ORF">BLA13014_06418</name>
</gene>
<feature type="compositionally biased region" description="Basic and acidic residues" evidence="1">
    <location>
        <begin position="73"/>
        <end position="82"/>
    </location>
</feature>
<evidence type="ECO:0000313" key="2">
    <source>
        <dbReference type="EMBL" id="VWC33600.1"/>
    </source>
</evidence>